<reference evidence="4 5" key="1">
    <citation type="journal article" date="2020" name="Nat. Commun.">
        <title>Genome of Tripterygium wilfordii and identification of cytochrome P450 involved in triptolide biosynthesis.</title>
        <authorList>
            <person name="Tu L."/>
            <person name="Su P."/>
            <person name="Zhang Z."/>
            <person name="Gao L."/>
            <person name="Wang J."/>
            <person name="Hu T."/>
            <person name="Zhou J."/>
            <person name="Zhang Y."/>
            <person name="Zhao Y."/>
            <person name="Liu Y."/>
            <person name="Song Y."/>
            <person name="Tong Y."/>
            <person name="Lu Y."/>
            <person name="Yang J."/>
            <person name="Xu C."/>
            <person name="Jia M."/>
            <person name="Peters R.J."/>
            <person name="Huang L."/>
            <person name="Gao W."/>
        </authorList>
    </citation>
    <scope>NUCLEOTIDE SEQUENCE [LARGE SCALE GENOMIC DNA]</scope>
    <source>
        <strain evidence="5">cv. XIE 37</strain>
        <tissue evidence="4">Leaf</tissue>
    </source>
</reference>
<accession>A0A7J7D4T7</accession>
<dbReference type="EMBL" id="JAAARO010000010">
    <property type="protein sequence ID" value="KAF5741331.1"/>
    <property type="molecule type" value="Genomic_DNA"/>
</dbReference>
<comment type="similarity">
    <text evidence="1">Belongs to the UDP-glycosyltransferase family.</text>
</comment>
<keyword evidence="3 4" id="KW-0808">Transferase</keyword>
<dbReference type="FunFam" id="3.40.50.2000:FF:000057">
    <property type="entry name" value="Glycosyltransferase"/>
    <property type="match status" value="1"/>
</dbReference>
<dbReference type="PANTHER" id="PTHR11926:SF1553">
    <property type="entry name" value="GLYCOSYLTRANSFERASE"/>
    <property type="match status" value="1"/>
</dbReference>
<dbReference type="GO" id="GO:0032787">
    <property type="term" value="P:monocarboxylic acid metabolic process"/>
    <property type="evidence" value="ECO:0007669"/>
    <property type="project" value="UniProtKB-ARBA"/>
</dbReference>
<dbReference type="SUPFAM" id="SSF53756">
    <property type="entry name" value="UDP-Glycosyltransferase/glycogen phosphorylase"/>
    <property type="match status" value="1"/>
</dbReference>
<evidence type="ECO:0000256" key="3">
    <source>
        <dbReference type="ARBA" id="ARBA00022679"/>
    </source>
</evidence>
<dbReference type="GO" id="GO:0080044">
    <property type="term" value="F:quercetin 7-O-glucosyltransferase activity"/>
    <property type="evidence" value="ECO:0007669"/>
    <property type="project" value="TreeGrafter"/>
</dbReference>
<evidence type="ECO:0000313" key="5">
    <source>
        <dbReference type="Proteomes" id="UP000593562"/>
    </source>
</evidence>
<evidence type="ECO:0000256" key="2">
    <source>
        <dbReference type="ARBA" id="ARBA00022676"/>
    </source>
</evidence>
<evidence type="ECO:0000313" key="4">
    <source>
        <dbReference type="EMBL" id="KAF5741331.1"/>
    </source>
</evidence>
<dbReference type="GO" id="GO:0080043">
    <property type="term" value="F:quercetin 3-O-glucosyltransferase activity"/>
    <property type="evidence" value="ECO:0007669"/>
    <property type="project" value="TreeGrafter"/>
</dbReference>
<dbReference type="AlphaFoldDB" id="A0A7J7D4T7"/>
<protein>
    <submittedName>
        <fullName evidence="4">UDP-glycosyltransferase 74F2-like</fullName>
    </submittedName>
</protein>
<dbReference type="Pfam" id="PF00201">
    <property type="entry name" value="UDPGT"/>
    <property type="match status" value="1"/>
</dbReference>
<proteinExistence type="inferred from homology"/>
<dbReference type="OrthoDB" id="5835829at2759"/>
<evidence type="ECO:0000256" key="1">
    <source>
        <dbReference type="ARBA" id="ARBA00009995"/>
    </source>
</evidence>
<gene>
    <name evidence="4" type="ORF">HS088_TW10G00327</name>
</gene>
<sequence length="453" mass="50338">MEKHERACKPHVLVLPYPAQGHINPMLQFSKRLVSKGVKATLITTISISKFMPADPNSLIDVETISDGFDDGRSHDEDFLRSFKAVGSQTLTELIKKLKDSGVSINALIYDGFLPWALDAAKQFGVPGALFFTQSCAVNSIYFYVKSGKLPVPLSEPTVSVPGLPLLKASETPSFVSSYGSYPSWTDIVLNQFSNIDEADWVLLNTFYELEKQEVDWMAKLWRLGTVGPTLPSMYLDKRLEDDKDYGINLLNPNKTACMSWLHNKPTGSVVYVSFGSMAELGEEQMGEIAWGLKRSNCYFLWVVRALEQAKLPKNFIEETSDKGLVVPWCPQLEVLVHESIGCFVTHCGFNSVLEALCLGVAVVAVPQWTDQITNAKYVEDIWGTGIRTEADGNGIVKREEVEKCIKEVHEGETGKEMKKNAKKWKNLAKEAIDAGGSSEKNIDEFVAYLVSS</sequence>
<dbReference type="Gene3D" id="3.40.50.2000">
    <property type="entry name" value="Glycogen Phosphorylase B"/>
    <property type="match status" value="2"/>
</dbReference>
<dbReference type="InParanoid" id="A0A7J7D4T7"/>
<keyword evidence="2" id="KW-0328">Glycosyltransferase</keyword>
<dbReference type="Proteomes" id="UP000593562">
    <property type="component" value="Unassembled WGS sequence"/>
</dbReference>
<name>A0A7J7D4T7_TRIWF</name>
<dbReference type="InterPro" id="IPR002213">
    <property type="entry name" value="UDP_glucos_trans"/>
</dbReference>
<dbReference type="CDD" id="cd03784">
    <property type="entry name" value="GT1_Gtf-like"/>
    <property type="match status" value="1"/>
</dbReference>
<organism evidence="4 5">
    <name type="scientific">Tripterygium wilfordii</name>
    <name type="common">Thunder God vine</name>
    <dbReference type="NCBI Taxonomy" id="458696"/>
    <lineage>
        <taxon>Eukaryota</taxon>
        <taxon>Viridiplantae</taxon>
        <taxon>Streptophyta</taxon>
        <taxon>Embryophyta</taxon>
        <taxon>Tracheophyta</taxon>
        <taxon>Spermatophyta</taxon>
        <taxon>Magnoliopsida</taxon>
        <taxon>eudicotyledons</taxon>
        <taxon>Gunneridae</taxon>
        <taxon>Pentapetalae</taxon>
        <taxon>rosids</taxon>
        <taxon>fabids</taxon>
        <taxon>Celastrales</taxon>
        <taxon>Celastraceae</taxon>
        <taxon>Tripterygium</taxon>
    </lineage>
</organism>
<dbReference type="FunFam" id="3.40.50.2000:FF:000019">
    <property type="entry name" value="Glycosyltransferase"/>
    <property type="match status" value="1"/>
</dbReference>
<comment type="caution">
    <text evidence="4">The sequence shown here is derived from an EMBL/GenBank/DDBJ whole genome shotgun (WGS) entry which is preliminary data.</text>
</comment>
<dbReference type="PANTHER" id="PTHR11926">
    <property type="entry name" value="GLUCOSYL/GLUCURONOSYL TRANSFERASES"/>
    <property type="match status" value="1"/>
</dbReference>
<keyword evidence="5" id="KW-1185">Reference proteome</keyword>